<evidence type="ECO:0000313" key="4">
    <source>
        <dbReference type="EMBL" id="KAG7383136.1"/>
    </source>
</evidence>
<proteinExistence type="predicted"/>
<keyword evidence="1" id="KW-0813">Transport</keyword>
<keyword evidence="5" id="KW-1185">Reference proteome</keyword>
<dbReference type="GO" id="GO:0016887">
    <property type="term" value="F:ATP hydrolysis activity"/>
    <property type="evidence" value="ECO:0007669"/>
    <property type="project" value="InterPro"/>
</dbReference>
<dbReference type="OrthoDB" id="127546at2759"/>
<evidence type="ECO:0000313" key="5">
    <source>
        <dbReference type="Proteomes" id="UP000694044"/>
    </source>
</evidence>
<keyword evidence="2" id="KW-1133">Transmembrane helix</keyword>
<sequence>MHSSTHVGGLAMGRWFFFLSTTGPNTNVVTPLDADLHDFFSTDTKKSWVAYGIIYTIAIYVIFMFLSFLVLEFLRYGAPENVHVSEKMVEDDPCTLAATSKSKDQTNEKGEVIVEIPVGREKNFTPVTVAFQDLHYWVPDPHNPKEKDELLKGINGFAVPEPITALMGSSSAGKTTLMNVLAGRRTGGKILLNGYEASDLATRRSTGYCEQMVVHSEASTIREALTFSSFLRQDASIPDAKKYDSVNECIQLLGLEDIADQIIRGSSVEQMKRLAIGVELGLLLLKRGGETVFFGELGTNCRNRIDYFRERSWWHFLQAPGRTTPPHGVLRLGHIGESDPAGCRHPWFAGLLGLLNAAQFIIFEVGNEHVVIFPVRCRPQRECSDASGNGLDAHLHHLCGFVVAKSQIPITSFGRSGAVLSAGASGPSLSTSTARVPLMCACTTTSTTALNTTDARWARAPTYPKHFEHYHRQAQRVLSYSLALQKCHRRRYSP</sequence>
<gene>
    <name evidence="4" type="ORF">PHYPSEUDO_004008</name>
</gene>
<dbReference type="Pfam" id="PF00005">
    <property type="entry name" value="ABC_tran"/>
    <property type="match status" value="1"/>
</dbReference>
<dbReference type="EMBL" id="JAGDFM010000186">
    <property type="protein sequence ID" value="KAG7383136.1"/>
    <property type="molecule type" value="Genomic_DNA"/>
</dbReference>
<feature type="transmembrane region" description="Helical" evidence="2">
    <location>
        <begin position="48"/>
        <end position="71"/>
    </location>
</feature>
<reference evidence="4" key="1">
    <citation type="submission" date="2021-02" db="EMBL/GenBank/DDBJ databases">
        <authorList>
            <person name="Palmer J.M."/>
        </authorList>
    </citation>
    <scope>NUCLEOTIDE SEQUENCE</scope>
    <source>
        <strain evidence="4">SCRP734</strain>
    </source>
</reference>
<dbReference type="GO" id="GO:0005524">
    <property type="term" value="F:ATP binding"/>
    <property type="evidence" value="ECO:0007669"/>
    <property type="project" value="InterPro"/>
</dbReference>
<dbReference type="InterPro" id="IPR003439">
    <property type="entry name" value="ABC_transporter-like_ATP-bd"/>
</dbReference>
<evidence type="ECO:0000256" key="1">
    <source>
        <dbReference type="ARBA" id="ARBA00022448"/>
    </source>
</evidence>
<comment type="caution">
    <text evidence="4">The sequence shown here is derived from an EMBL/GenBank/DDBJ whole genome shotgun (WGS) entry which is preliminary data.</text>
</comment>
<dbReference type="Proteomes" id="UP000694044">
    <property type="component" value="Unassembled WGS sequence"/>
</dbReference>
<evidence type="ECO:0000259" key="3">
    <source>
        <dbReference type="Pfam" id="PF00005"/>
    </source>
</evidence>
<organism evidence="4 5">
    <name type="scientific">Phytophthora pseudosyringae</name>
    <dbReference type="NCBI Taxonomy" id="221518"/>
    <lineage>
        <taxon>Eukaryota</taxon>
        <taxon>Sar</taxon>
        <taxon>Stramenopiles</taxon>
        <taxon>Oomycota</taxon>
        <taxon>Peronosporomycetes</taxon>
        <taxon>Peronosporales</taxon>
        <taxon>Peronosporaceae</taxon>
        <taxon>Phytophthora</taxon>
    </lineage>
</organism>
<dbReference type="PANTHER" id="PTHR19241">
    <property type="entry name" value="ATP-BINDING CASSETTE TRANSPORTER"/>
    <property type="match status" value="1"/>
</dbReference>
<keyword evidence="2" id="KW-0812">Transmembrane</keyword>
<feature type="domain" description="ABC transporter" evidence="3">
    <location>
        <begin position="158"/>
        <end position="277"/>
    </location>
</feature>
<evidence type="ECO:0000256" key="2">
    <source>
        <dbReference type="SAM" id="Phobius"/>
    </source>
</evidence>
<dbReference type="AlphaFoldDB" id="A0A8T1VQB9"/>
<name>A0A8T1VQB9_9STRA</name>
<keyword evidence="2" id="KW-0472">Membrane</keyword>
<accession>A0A8T1VQB9</accession>
<protein>
    <recommendedName>
        <fullName evidence="3">ABC transporter domain-containing protein</fullName>
    </recommendedName>
</protein>